<evidence type="ECO:0000256" key="1">
    <source>
        <dbReference type="ARBA" id="ARBA00023268"/>
    </source>
</evidence>
<keyword evidence="4" id="KW-1185">Reference proteome</keyword>
<dbReference type="EMBL" id="JWZT01002196">
    <property type="protein sequence ID" value="KII70083.1"/>
    <property type="molecule type" value="Genomic_DNA"/>
</dbReference>
<keyword evidence="1" id="KW-0511">Multifunctional enzyme</keyword>
<dbReference type="Gene3D" id="3.30.70.270">
    <property type="match status" value="1"/>
</dbReference>
<dbReference type="OMA" id="TERPICL"/>
<evidence type="ECO:0000313" key="3">
    <source>
        <dbReference type="EMBL" id="KII70083.1"/>
    </source>
</evidence>
<dbReference type="PANTHER" id="PTHR37984">
    <property type="entry name" value="PROTEIN CBG26694"/>
    <property type="match status" value="1"/>
</dbReference>
<dbReference type="InterPro" id="IPR050951">
    <property type="entry name" value="Retrovirus_Pol_polyprotein"/>
</dbReference>
<dbReference type="PANTHER" id="PTHR37984:SF5">
    <property type="entry name" value="PROTEIN NYNRIN-LIKE"/>
    <property type="match status" value="1"/>
</dbReference>
<evidence type="ECO:0000313" key="4">
    <source>
        <dbReference type="Proteomes" id="UP000031668"/>
    </source>
</evidence>
<dbReference type="CDD" id="cd09274">
    <property type="entry name" value="RNase_HI_RT_Ty3"/>
    <property type="match status" value="1"/>
</dbReference>
<dbReference type="AlphaFoldDB" id="A0A0C2JL18"/>
<comment type="caution">
    <text evidence="3">The sequence shown here is derived from an EMBL/GenBank/DDBJ whole genome shotgun (WGS) entry which is preliminary data.</text>
</comment>
<gene>
    <name evidence="3" type="ORF">RF11_00216</name>
</gene>
<reference evidence="3 4" key="1">
    <citation type="journal article" date="2014" name="Genome Biol. Evol.">
        <title>The genome of the myxosporean Thelohanellus kitauei shows adaptations to nutrient acquisition within its fish host.</title>
        <authorList>
            <person name="Yang Y."/>
            <person name="Xiong J."/>
            <person name="Zhou Z."/>
            <person name="Huo F."/>
            <person name="Miao W."/>
            <person name="Ran C."/>
            <person name="Liu Y."/>
            <person name="Zhang J."/>
            <person name="Feng J."/>
            <person name="Wang M."/>
            <person name="Wang M."/>
            <person name="Wang L."/>
            <person name="Yao B."/>
        </authorList>
    </citation>
    <scope>NUCLEOTIDE SEQUENCE [LARGE SCALE GENOMIC DNA]</scope>
    <source>
        <strain evidence="3">Wuqing</strain>
    </source>
</reference>
<accession>A0A0C2JL18</accession>
<evidence type="ECO:0000259" key="2">
    <source>
        <dbReference type="Pfam" id="PF17919"/>
    </source>
</evidence>
<dbReference type="GO" id="GO:0003824">
    <property type="term" value="F:catalytic activity"/>
    <property type="evidence" value="ECO:0007669"/>
    <property type="project" value="UniProtKB-KW"/>
</dbReference>
<organism evidence="3 4">
    <name type="scientific">Thelohanellus kitauei</name>
    <name type="common">Myxosporean</name>
    <dbReference type="NCBI Taxonomy" id="669202"/>
    <lineage>
        <taxon>Eukaryota</taxon>
        <taxon>Metazoa</taxon>
        <taxon>Cnidaria</taxon>
        <taxon>Myxozoa</taxon>
        <taxon>Myxosporea</taxon>
        <taxon>Bivalvulida</taxon>
        <taxon>Platysporina</taxon>
        <taxon>Myxobolidae</taxon>
        <taxon>Thelohanellus</taxon>
    </lineage>
</organism>
<dbReference type="InterPro" id="IPR041577">
    <property type="entry name" value="RT_RNaseH_2"/>
</dbReference>
<sequence length="249" mass="28370">MPLDDKAQTILIISTHLGFFKYKRIPFIISSTPGIFQRFMESAIQYILGVSIFLDEIIISGKDVDKNLERVERTEKCKFIKENVKYLGYVIDKEGIHPCQENLKAMKSLPSSTNSKELKSLPGLLNCCSQFIPQQKYRQTMLATDAYGIGLGAVLLQRSDDGTERPICLASIVLNKSERNYSVSDKEGLSIIWDYRPLERIYGPHSGIPENISSRLIRWALKLSAYDYDIKYREAKHNTLADTLSRLPL</sequence>
<dbReference type="Proteomes" id="UP000031668">
    <property type="component" value="Unassembled WGS sequence"/>
</dbReference>
<dbReference type="InterPro" id="IPR043128">
    <property type="entry name" value="Rev_trsase/Diguanyl_cyclase"/>
</dbReference>
<feature type="domain" description="Reverse transcriptase/retrotransposon-derived protein RNase H-like" evidence="2">
    <location>
        <begin position="135"/>
        <end position="195"/>
    </location>
</feature>
<dbReference type="InterPro" id="IPR043502">
    <property type="entry name" value="DNA/RNA_pol_sf"/>
</dbReference>
<dbReference type="OrthoDB" id="10063667at2759"/>
<name>A0A0C2JL18_THEKT</name>
<dbReference type="SUPFAM" id="SSF56672">
    <property type="entry name" value="DNA/RNA polymerases"/>
    <property type="match status" value="1"/>
</dbReference>
<proteinExistence type="predicted"/>
<dbReference type="Pfam" id="PF17919">
    <property type="entry name" value="RT_RNaseH_2"/>
    <property type="match status" value="1"/>
</dbReference>
<protein>
    <recommendedName>
        <fullName evidence="2">Reverse transcriptase/retrotransposon-derived protein RNase H-like domain-containing protein</fullName>
    </recommendedName>
</protein>